<proteinExistence type="predicted"/>
<accession>A0A3A5KKP6</accession>
<protein>
    <recommendedName>
        <fullName evidence="3">DUF3606 domain-containing protein</fullName>
    </recommendedName>
</protein>
<evidence type="ECO:0008006" key="3">
    <source>
        <dbReference type="Google" id="ProtNLM"/>
    </source>
</evidence>
<organism evidence="1 2">
    <name type="scientific">Mesorhizobium waimense</name>
    <dbReference type="NCBI Taxonomy" id="1300307"/>
    <lineage>
        <taxon>Bacteria</taxon>
        <taxon>Pseudomonadati</taxon>
        <taxon>Pseudomonadota</taxon>
        <taxon>Alphaproteobacteria</taxon>
        <taxon>Hyphomicrobiales</taxon>
        <taxon>Phyllobacteriaceae</taxon>
        <taxon>Mesorhizobium</taxon>
    </lineage>
</organism>
<evidence type="ECO:0000313" key="2">
    <source>
        <dbReference type="Proteomes" id="UP000272706"/>
    </source>
</evidence>
<dbReference type="Proteomes" id="UP000272706">
    <property type="component" value="Unassembled WGS sequence"/>
</dbReference>
<evidence type="ECO:0000313" key="1">
    <source>
        <dbReference type="EMBL" id="RJT36349.1"/>
    </source>
</evidence>
<gene>
    <name evidence="1" type="ORF">D3227_19810</name>
</gene>
<reference evidence="1 2" key="1">
    <citation type="submission" date="2018-09" db="EMBL/GenBank/DDBJ databases">
        <title>Mesorhizobium carmichaelinearum sp. nov. isolated from Carmichaelinea spp. root nodules in New Zealand.</title>
        <authorList>
            <person name="De Meyer S.E."/>
        </authorList>
    </citation>
    <scope>NUCLEOTIDE SEQUENCE [LARGE SCALE GENOMIC DNA]</scope>
    <source>
        <strain evidence="1 2">ICMP19557</strain>
    </source>
</reference>
<sequence>MAKKKSKPAASGISAVSRAEAYEEASYFARKCGLTRDEALRMMREAQGSPSMAKPSGGRRKR</sequence>
<dbReference type="EMBL" id="QZWZ01000015">
    <property type="protein sequence ID" value="RJT36349.1"/>
    <property type="molecule type" value="Genomic_DNA"/>
</dbReference>
<keyword evidence="2" id="KW-1185">Reference proteome</keyword>
<dbReference type="OrthoDB" id="8098905at2"/>
<dbReference type="RefSeq" id="WP_120015991.1">
    <property type="nucleotide sequence ID" value="NZ_QZWZ01000015.1"/>
</dbReference>
<dbReference type="AlphaFoldDB" id="A0A3A5KKP6"/>
<name>A0A3A5KKP6_9HYPH</name>
<comment type="caution">
    <text evidence="1">The sequence shown here is derived from an EMBL/GenBank/DDBJ whole genome shotgun (WGS) entry which is preliminary data.</text>
</comment>